<accession>A0AAD9P1R2</accession>
<keyword evidence="2" id="KW-0732">Signal</keyword>
<evidence type="ECO:0000313" key="8">
    <source>
        <dbReference type="Proteomes" id="UP001209878"/>
    </source>
</evidence>
<proteinExistence type="predicted"/>
<dbReference type="CDD" id="cd00054">
    <property type="entry name" value="EGF_CA"/>
    <property type="match status" value="1"/>
</dbReference>
<organism evidence="7 8">
    <name type="scientific">Ridgeia piscesae</name>
    <name type="common">Tubeworm</name>
    <dbReference type="NCBI Taxonomy" id="27915"/>
    <lineage>
        <taxon>Eukaryota</taxon>
        <taxon>Metazoa</taxon>
        <taxon>Spiralia</taxon>
        <taxon>Lophotrochozoa</taxon>
        <taxon>Annelida</taxon>
        <taxon>Polychaeta</taxon>
        <taxon>Sedentaria</taxon>
        <taxon>Canalipalpata</taxon>
        <taxon>Sabellida</taxon>
        <taxon>Siboglinidae</taxon>
        <taxon>Ridgeia</taxon>
    </lineage>
</organism>
<dbReference type="EMBL" id="JAODUO010000194">
    <property type="protein sequence ID" value="KAK2186614.1"/>
    <property type="molecule type" value="Genomic_DNA"/>
</dbReference>
<keyword evidence="4 5" id="KW-1015">Disulfide bond</keyword>
<dbReference type="InterPro" id="IPR013032">
    <property type="entry name" value="EGF-like_CS"/>
</dbReference>
<comment type="caution">
    <text evidence="5">Lacks conserved residue(s) required for the propagation of feature annotation.</text>
</comment>
<comment type="caution">
    <text evidence="7">The sequence shown here is derived from an EMBL/GenBank/DDBJ whole genome shotgun (WGS) entry which is preliminary data.</text>
</comment>
<dbReference type="InterPro" id="IPR001881">
    <property type="entry name" value="EGF-like_Ca-bd_dom"/>
</dbReference>
<dbReference type="GO" id="GO:0045197">
    <property type="term" value="P:establishment or maintenance of epithelial cell apical/basal polarity"/>
    <property type="evidence" value="ECO:0007669"/>
    <property type="project" value="TreeGrafter"/>
</dbReference>
<evidence type="ECO:0000256" key="2">
    <source>
        <dbReference type="ARBA" id="ARBA00022729"/>
    </source>
</evidence>
<dbReference type="PANTHER" id="PTHR24049:SF22">
    <property type="entry name" value="DROSOPHILA CRUMBS HOMOLOG"/>
    <property type="match status" value="1"/>
</dbReference>
<dbReference type="InterPro" id="IPR051022">
    <property type="entry name" value="Notch_Cell-Fate_Det"/>
</dbReference>
<dbReference type="SUPFAM" id="SSF57196">
    <property type="entry name" value="EGF/Laminin"/>
    <property type="match status" value="2"/>
</dbReference>
<keyword evidence="1 5" id="KW-0245">EGF-like domain</keyword>
<dbReference type="PANTHER" id="PTHR24049">
    <property type="entry name" value="CRUMBS FAMILY MEMBER"/>
    <property type="match status" value="1"/>
</dbReference>
<evidence type="ECO:0000313" key="7">
    <source>
        <dbReference type="EMBL" id="KAK2186614.1"/>
    </source>
</evidence>
<reference evidence="7" key="1">
    <citation type="journal article" date="2023" name="Mol. Biol. Evol.">
        <title>Third-Generation Sequencing Reveals the Adaptive Role of the Epigenome in Three Deep-Sea Polychaetes.</title>
        <authorList>
            <person name="Perez M."/>
            <person name="Aroh O."/>
            <person name="Sun Y."/>
            <person name="Lan Y."/>
            <person name="Juniper S.K."/>
            <person name="Young C.R."/>
            <person name="Angers B."/>
            <person name="Qian P.Y."/>
        </authorList>
    </citation>
    <scope>NUCLEOTIDE SEQUENCE</scope>
    <source>
        <strain evidence="7">R07B-5</strain>
    </source>
</reference>
<sequence length="257" mass="28171">MCLNNGTCNETEGSAVCVCADGYTVYIFLLVVTVCDMKPCKNGGRCVVKPTSATGYVCVCATCGCLSSPAITATCDIDKATICNGVTRDTWHLAPFPYDCHKFVNCTGGSFVAVEIVSNNYVYNPANGVATVPDGLPCAKLIEPEICSDNTCQNNGKCNDTQTGFRCNCTFGFIGLKCEYETEKCTITTCKNYRSCTDMATGVDCACPSRYGGSRCEKELQFCNKVSCQKVNLHRQHRHRVQMCLSAWRHWSIMRDR</sequence>
<evidence type="ECO:0000256" key="4">
    <source>
        <dbReference type="ARBA" id="ARBA00023157"/>
    </source>
</evidence>
<name>A0AAD9P1R2_RIDPI</name>
<feature type="disulfide bond" evidence="5">
    <location>
        <begin position="169"/>
        <end position="178"/>
    </location>
</feature>
<dbReference type="PROSITE" id="PS00010">
    <property type="entry name" value="ASX_HYDROXYL"/>
    <property type="match status" value="1"/>
</dbReference>
<evidence type="ECO:0000256" key="3">
    <source>
        <dbReference type="ARBA" id="ARBA00022737"/>
    </source>
</evidence>
<dbReference type="PROSITE" id="PS01186">
    <property type="entry name" value="EGF_2"/>
    <property type="match status" value="1"/>
</dbReference>
<keyword evidence="8" id="KW-1185">Reference proteome</keyword>
<dbReference type="GO" id="GO:0032991">
    <property type="term" value="C:protein-containing complex"/>
    <property type="evidence" value="ECO:0007669"/>
    <property type="project" value="TreeGrafter"/>
</dbReference>
<feature type="domain" description="EGF-like" evidence="6">
    <location>
        <begin position="181"/>
        <end position="217"/>
    </location>
</feature>
<feature type="domain" description="EGF-like" evidence="6">
    <location>
        <begin position="1"/>
        <end position="29"/>
    </location>
</feature>
<dbReference type="PROSITE" id="PS50026">
    <property type="entry name" value="EGF_3"/>
    <property type="match status" value="3"/>
</dbReference>
<keyword evidence="3" id="KW-0677">Repeat</keyword>
<dbReference type="GO" id="GO:0007157">
    <property type="term" value="P:heterophilic cell-cell adhesion via plasma membrane cell adhesion molecules"/>
    <property type="evidence" value="ECO:0007669"/>
    <property type="project" value="TreeGrafter"/>
</dbReference>
<evidence type="ECO:0000256" key="5">
    <source>
        <dbReference type="PROSITE-ProRule" id="PRU00076"/>
    </source>
</evidence>
<dbReference type="GO" id="GO:0005886">
    <property type="term" value="C:plasma membrane"/>
    <property type="evidence" value="ECO:0007669"/>
    <property type="project" value="UniProtKB-ARBA"/>
</dbReference>
<dbReference type="SMART" id="SM00181">
    <property type="entry name" value="EGF"/>
    <property type="match status" value="4"/>
</dbReference>
<dbReference type="InterPro" id="IPR000152">
    <property type="entry name" value="EGF-type_Asp/Asn_hydroxyl_site"/>
</dbReference>
<dbReference type="InterPro" id="IPR000742">
    <property type="entry name" value="EGF"/>
</dbReference>
<dbReference type="Pfam" id="PF00008">
    <property type="entry name" value="EGF"/>
    <property type="match status" value="2"/>
</dbReference>
<dbReference type="PROSITE" id="PS00022">
    <property type="entry name" value="EGF_1"/>
    <property type="match status" value="2"/>
</dbReference>
<feature type="domain" description="EGF-like" evidence="6">
    <location>
        <begin position="143"/>
        <end position="179"/>
    </location>
</feature>
<gene>
    <name evidence="7" type="ORF">NP493_194g01000</name>
</gene>
<feature type="disulfide bond" evidence="5">
    <location>
        <begin position="207"/>
        <end position="216"/>
    </location>
</feature>
<evidence type="ECO:0000259" key="6">
    <source>
        <dbReference type="PROSITE" id="PS50026"/>
    </source>
</evidence>
<dbReference type="GO" id="GO:0005509">
    <property type="term" value="F:calcium ion binding"/>
    <property type="evidence" value="ECO:0007669"/>
    <property type="project" value="InterPro"/>
</dbReference>
<dbReference type="SMART" id="SM00179">
    <property type="entry name" value="EGF_CA"/>
    <property type="match status" value="2"/>
</dbReference>
<evidence type="ECO:0000256" key="1">
    <source>
        <dbReference type="ARBA" id="ARBA00022536"/>
    </source>
</evidence>
<dbReference type="Proteomes" id="UP001209878">
    <property type="component" value="Unassembled WGS sequence"/>
</dbReference>
<dbReference type="Gene3D" id="2.10.25.10">
    <property type="entry name" value="Laminin"/>
    <property type="match status" value="3"/>
</dbReference>
<dbReference type="AlphaFoldDB" id="A0AAD9P1R2"/>
<protein>
    <recommendedName>
        <fullName evidence="6">EGF-like domain-containing protein</fullName>
    </recommendedName>
</protein>
<dbReference type="Pfam" id="PF12661">
    <property type="entry name" value="hEGF"/>
    <property type="match status" value="1"/>
</dbReference>